<feature type="binding site" evidence="6">
    <location>
        <position position="117"/>
    </location>
    <ligand>
        <name>S-adenosyl-L-methionine</name>
        <dbReference type="ChEBI" id="CHEBI:59789"/>
    </ligand>
</feature>
<dbReference type="PANTHER" id="PTHR11265">
    <property type="entry name" value="S-ADENOSYL-METHYLTRANSFERASE MRAW"/>
    <property type="match status" value="1"/>
</dbReference>
<comment type="function">
    <text evidence="6">Specifically methylates the N4 position of cytidine in position 1402 (C1402) of 16S rRNA.</text>
</comment>
<dbReference type="Gene3D" id="1.10.150.170">
    <property type="entry name" value="Putative methyltransferase TM0872, insert domain"/>
    <property type="match status" value="1"/>
</dbReference>
<evidence type="ECO:0000256" key="7">
    <source>
        <dbReference type="SAM" id="MobiDB-lite"/>
    </source>
</evidence>
<evidence type="ECO:0000256" key="6">
    <source>
        <dbReference type="HAMAP-Rule" id="MF_01007"/>
    </source>
</evidence>
<feature type="binding site" evidence="6">
    <location>
        <position position="62"/>
    </location>
    <ligand>
        <name>S-adenosyl-L-methionine</name>
        <dbReference type="ChEBI" id="CHEBI:59789"/>
    </ligand>
</feature>
<keyword evidence="4 6" id="KW-0808">Transferase</keyword>
<evidence type="ECO:0000313" key="9">
    <source>
        <dbReference type="Proteomes" id="UP001596456"/>
    </source>
</evidence>
<keyword evidence="3 6" id="KW-0489">Methyltransferase</keyword>
<name>A0ABW2KY65_9PROT</name>
<reference evidence="9" key="1">
    <citation type="journal article" date="2019" name="Int. J. Syst. Evol. Microbiol.">
        <title>The Global Catalogue of Microorganisms (GCM) 10K type strain sequencing project: providing services to taxonomists for standard genome sequencing and annotation.</title>
        <authorList>
            <consortium name="The Broad Institute Genomics Platform"/>
            <consortium name="The Broad Institute Genome Sequencing Center for Infectious Disease"/>
            <person name="Wu L."/>
            <person name="Ma J."/>
        </authorList>
    </citation>
    <scope>NUCLEOTIDE SEQUENCE [LARGE SCALE GENOMIC DNA]</scope>
    <source>
        <strain evidence="9">CGMCC 1.16275</strain>
    </source>
</reference>
<keyword evidence="2 6" id="KW-0698">rRNA processing</keyword>
<organism evidence="8 9">
    <name type="scientific">Rhodocista pekingensis</name>
    <dbReference type="NCBI Taxonomy" id="201185"/>
    <lineage>
        <taxon>Bacteria</taxon>
        <taxon>Pseudomonadati</taxon>
        <taxon>Pseudomonadota</taxon>
        <taxon>Alphaproteobacteria</taxon>
        <taxon>Rhodospirillales</taxon>
        <taxon>Azospirillaceae</taxon>
        <taxon>Rhodocista</taxon>
    </lineage>
</organism>
<feature type="binding site" evidence="6">
    <location>
        <position position="89"/>
    </location>
    <ligand>
        <name>S-adenosyl-L-methionine</name>
        <dbReference type="ChEBI" id="CHEBI:59789"/>
    </ligand>
</feature>
<keyword evidence="6" id="KW-0963">Cytoplasm</keyword>
<dbReference type="GO" id="GO:0008168">
    <property type="term" value="F:methyltransferase activity"/>
    <property type="evidence" value="ECO:0007669"/>
    <property type="project" value="UniProtKB-KW"/>
</dbReference>
<comment type="caution">
    <text evidence="8">The sequence shown here is derived from an EMBL/GenBank/DDBJ whole genome shotgun (WGS) entry which is preliminary data.</text>
</comment>
<dbReference type="PIRSF" id="PIRSF004486">
    <property type="entry name" value="MraW"/>
    <property type="match status" value="1"/>
</dbReference>
<comment type="subcellular location">
    <subcellularLocation>
        <location evidence="6">Cytoplasm</location>
    </subcellularLocation>
</comment>
<dbReference type="SUPFAM" id="SSF53335">
    <property type="entry name" value="S-adenosyl-L-methionine-dependent methyltransferases"/>
    <property type="match status" value="1"/>
</dbReference>
<dbReference type="PANTHER" id="PTHR11265:SF0">
    <property type="entry name" value="12S RRNA N4-METHYLCYTIDINE METHYLTRANSFERASE"/>
    <property type="match status" value="1"/>
</dbReference>
<proteinExistence type="inferred from homology"/>
<evidence type="ECO:0000313" key="8">
    <source>
        <dbReference type="EMBL" id="MFC7334131.1"/>
    </source>
</evidence>
<dbReference type="SUPFAM" id="SSF81799">
    <property type="entry name" value="Putative methyltransferase TM0872, insert domain"/>
    <property type="match status" value="1"/>
</dbReference>
<dbReference type="Gene3D" id="3.40.50.150">
    <property type="entry name" value="Vaccinia Virus protein VP39"/>
    <property type="match status" value="1"/>
</dbReference>
<keyword evidence="5 6" id="KW-0949">S-adenosyl-L-methionine</keyword>
<comment type="similarity">
    <text evidence="1 6">Belongs to the methyltransferase superfamily. RsmH family.</text>
</comment>
<keyword evidence="9" id="KW-1185">Reference proteome</keyword>
<evidence type="ECO:0000256" key="3">
    <source>
        <dbReference type="ARBA" id="ARBA00022603"/>
    </source>
</evidence>
<dbReference type="InterPro" id="IPR002903">
    <property type="entry name" value="RsmH"/>
</dbReference>
<evidence type="ECO:0000256" key="1">
    <source>
        <dbReference type="ARBA" id="ARBA00010396"/>
    </source>
</evidence>
<feature type="binding site" evidence="6">
    <location>
        <begin position="44"/>
        <end position="46"/>
    </location>
    <ligand>
        <name>S-adenosyl-L-methionine</name>
        <dbReference type="ChEBI" id="CHEBI:59789"/>
    </ligand>
</feature>
<dbReference type="Pfam" id="PF01795">
    <property type="entry name" value="Methyltransf_5"/>
    <property type="match status" value="1"/>
</dbReference>
<dbReference type="HAMAP" id="MF_01007">
    <property type="entry name" value="16SrRNA_methyltr_H"/>
    <property type="match status" value="1"/>
</dbReference>
<evidence type="ECO:0000256" key="2">
    <source>
        <dbReference type="ARBA" id="ARBA00022552"/>
    </source>
</evidence>
<dbReference type="Proteomes" id="UP001596456">
    <property type="component" value="Unassembled WGS sequence"/>
</dbReference>
<gene>
    <name evidence="6 8" type="primary">rsmH</name>
    <name evidence="8" type="ORF">ACFQPS_13240</name>
</gene>
<comment type="catalytic activity">
    <reaction evidence="6">
        <text>cytidine(1402) in 16S rRNA + S-adenosyl-L-methionine = N(4)-methylcytidine(1402) in 16S rRNA + S-adenosyl-L-homocysteine + H(+)</text>
        <dbReference type="Rhea" id="RHEA:42928"/>
        <dbReference type="Rhea" id="RHEA-COMP:10286"/>
        <dbReference type="Rhea" id="RHEA-COMP:10287"/>
        <dbReference type="ChEBI" id="CHEBI:15378"/>
        <dbReference type="ChEBI" id="CHEBI:57856"/>
        <dbReference type="ChEBI" id="CHEBI:59789"/>
        <dbReference type="ChEBI" id="CHEBI:74506"/>
        <dbReference type="ChEBI" id="CHEBI:82748"/>
        <dbReference type="EC" id="2.1.1.199"/>
    </reaction>
</comment>
<accession>A0ABW2KY65</accession>
<dbReference type="NCBIfam" id="TIGR00006">
    <property type="entry name" value="16S rRNA (cytosine(1402)-N(4))-methyltransferase RsmH"/>
    <property type="match status" value="1"/>
</dbReference>
<dbReference type="RefSeq" id="WP_377359708.1">
    <property type="nucleotide sequence ID" value="NZ_JBHTCM010000012.1"/>
</dbReference>
<feature type="region of interest" description="Disordered" evidence="7">
    <location>
        <begin position="266"/>
        <end position="336"/>
    </location>
</feature>
<feature type="compositionally biased region" description="Low complexity" evidence="7">
    <location>
        <begin position="266"/>
        <end position="278"/>
    </location>
</feature>
<dbReference type="EMBL" id="JBHTCM010000012">
    <property type="protein sequence ID" value="MFC7334131.1"/>
    <property type="molecule type" value="Genomic_DNA"/>
</dbReference>
<evidence type="ECO:0000256" key="4">
    <source>
        <dbReference type="ARBA" id="ARBA00022679"/>
    </source>
</evidence>
<dbReference type="GO" id="GO:0032259">
    <property type="term" value="P:methylation"/>
    <property type="evidence" value="ECO:0007669"/>
    <property type="project" value="UniProtKB-KW"/>
</dbReference>
<sequence>MTVAPTPMPAEAPSLHIPVLRDEVVVALAPRDGAVLVDGTFGAGGYTAALLASAACTVWAIDRDPAAVARGHALAARHPGRLTILEGTFGSMESLLAAHDVARVDGIALDIGVSSPQIDDPARGFSFRFDGPLDMRMGSHGPTAADIVNEWDEAEIADIVWRYGEERHSRRVARAIVARRREAPVTRTLELAEIVRAVVPKSKDGIDPATRTFQALRIAVNDELGELERGLAAAERLLAPGGRLAVVTFHSLEDRVAKEFLRSRSAAAPAPSRHLPAPADAPAPTFRLIDRSGVTPTPAELAANPRARSARLRSAERTAAPARPPSGPARRQGDAA</sequence>
<dbReference type="EC" id="2.1.1.199" evidence="6"/>
<protein>
    <recommendedName>
        <fullName evidence="6">Ribosomal RNA small subunit methyltransferase H</fullName>
        <ecNumber evidence="6">2.1.1.199</ecNumber>
    </recommendedName>
    <alternativeName>
        <fullName evidence="6">16S rRNA m(4)C1402 methyltransferase</fullName>
    </alternativeName>
    <alternativeName>
        <fullName evidence="6">rRNA (cytosine-N(4)-)-methyltransferase RsmH</fullName>
    </alternativeName>
</protein>
<evidence type="ECO:0000256" key="5">
    <source>
        <dbReference type="ARBA" id="ARBA00022691"/>
    </source>
</evidence>
<dbReference type="InterPro" id="IPR023397">
    <property type="entry name" value="SAM-dep_MeTrfase_MraW_recog"/>
</dbReference>
<feature type="binding site" evidence="6">
    <location>
        <position position="110"/>
    </location>
    <ligand>
        <name>S-adenosyl-L-methionine</name>
        <dbReference type="ChEBI" id="CHEBI:59789"/>
    </ligand>
</feature>
<dbReference type="InterPro" id="IPR029063">
    <property type="entry name" value="SAM-dependent_MTases_sf"/>
</dbReference>